<evidence type="ECO:0000313" key="1">
    <source>
        <dbReference type="EMBL" id="TCI01969.1"/>
    </source>
</evidence>
<evidence type="ECO:0000313" key="2">
    <source>
        <dbReference type="Proteomes" id="UP000292554"/>
    </source>
</evidence>
<sequence>MMQKNRMFTLVREAIEEVPGLEKWSLKQLVNPDDPESIKISPIKIAMAWHTFGEFQLGNLTLGVTQEHRIGQPPQHVGFSLQSGQINGNTILYSRNNGKMAFVVGEIGDESNGQMYELPSPPGASQAVLEWLEDLAENTCWGD</sequence>
<gene>
    <name evidence="1" type="ORF">EZV61_15430</name>
</gene>
<dbReference type="Proteomes" id="UP000292554">
    <property type="component" value="Unassembled WGS sequence"/>
</dbReference>
<dbReference type="EMBL" id="SJXE01000009">
    <property type="protein sequence ID" value="TCI01969.1"/>
    <property type="molecule type" value="Genomic_DNA"/>
</dbReference>
<dbReference type="RefSeq" id="WP_131416756.1">
    <property type="nucleotide sequence ID" value="NZ_SJXE01000009.1"/>
</dbReference>
<reference evidence="1 2" key="1">
    <citation type="submission" date="2019-02" db="EMBL/GenBank/DDBJ databases">
        <title>Corallincola luteus sp. nov., a marine bacterium isolated from surface sediment of Bohai Sea in China.</title>
        <authorList>
            <person name="Ren Q."/>
        </authorList>
    </citation>
    <scope>NUCLEOTIDE SEQUENCE [LARGE SCALE GENOMIC DNA]</scope>
    <source>
        <strain evidence="1 2">DASS28</strain>
    </source>
</reference>
<keyword evidence="2" id="KW-1185">Reference proteome</keyword>
<comment type="caution">
    <text evidence="1">The sequence shown here is derived from an EMBL/GenBank/DDBJ whole genome shotgun (WGS) entry which is preliminary data.</text>
</comment>
<name>A0ABY2AKP1_9GAMM</name>
<protein>
    <submittedName>
        <fullName evidence="1">Uncharacterized protein</fullName>
    </submittedName>
</protein>
<accession>A0ABY2AKP1</accession>
<organism evidence="1 2">
    <name type="scientific">Corallincola luteus</name>
    <dbReference type="NCBI Taxonomy" id="1775177"/>
    <lineage>
        <taxon>Bacteria</taxon>
        <taxon>Pseudomonadati</taxon>
        <taxon>Pseudomonadota</taxon>
        <taxon>Gammaproteobacteria</taxon>
        <taxon>Alteromonadales</taxon>
        <taxon>Psychromonadaceae</taxon>
        <taxon>Corallincola</taxon>
    </lineage>
</organism>
<proteinExistence type="predicted"/>